<comment type="similarity">
    <text evidence="1 3">Belongs to the short-chain dehydrogenases/reductases (SDR) family.</text>
</comment>
<dbReference type="PRINTS" id="PR00081">
    <property type="entry name" value="GDHRDH"/>
</dbReference>
<evidence type="ECO:0000256" key="1">
    <source>
        <dbReference type="ARBA" id="ARBA00006484"/>
    </source>
</evidence>
<dbReference type="Gene3D" id="3.40.50.720">
    <property type="entry name" value="NAD(P)-binding Rossmann-like Domain"/>
    <property type="match status" value="1"/>
</dbReference>
<organism evidence="4 5">
    <name type="scientific">Periplaneta americana</name>
    <name type="common">American cockroach</name>
    <name type="synonym">Blatta americana</name>
    <dbReference type="NCBI Taxonomy" id="6978"/>
    <lineage>
        <taxon>Eukaryota</taxon>
        <taxon>Metazoa</taxon>
        <taxon>Ecdysozoa</taxon>
        <taxon>Arthropoda</taxon>
        <taxon>Hexapoda</taxon>
        <taxon>Insecta</taxon>
        <taxon>Pterygota</taxon>
        <taxon>Neoptera</taxon>
        <taxon>Polyneoptera</taxon>
        <taxon>Dictyoptera</taxon>
        <taxon>Blattodea</taxon>
        <taxon>Blattoidea</taxon>
        <taxon>Blattidae</taxon>
        <taxon>Blattinae</taxon>
        <taxon>Periplaneta</taxon>
    </lineage>
</organism>
<evidence type="ECO:0000313" key="5">
    <source>
        <dbReference type="Proteomes" id="UP001148838"/>
    </source>
</evidence>
<keyword evidence="2" id="KW-0560">Oxidoreductase</keyword>
<proteinExistence type="inferred from homology"/>
<reference evidence="4 5" key="1">
    <citation type="journal article" date="2022" name="Allergy">
        <title>Genome assembly and annotation of Periplaneta americana reveal a comprehensive cockroach allergen profile.</title>
        <authorList>
            <person name="Wang L."/>
            <person name="Xiong Q."/>
            <person name="Saelim N."/>
            <person name="Wang L."/>
            <person name="Nong W."/>
            <person name="Wan A.T."/>
            <person name="Shi M."/>
            <person name="Liu X."/>
            <person name="Cao Q."/>
            <person name="Hui J.H.L."/>
            <person name="Sookrung N."/>
            <person name="Leung T.F."/>
            <person name="Tungtrongchitr A."/>
            <person name="Tsui S.K.W."/>
        </authorList>
    </citation>
    <scope>NUCLEOTIDE SEQUENCE [LARGE SCALE GENOMIC DNA]</scope>
    <source>
        <strain evidence="4">PWHHKU_190912</strain>
    </source>
</reference>
<evidence type="ECO:0000313" key="4">
    <source>
        <dbReference type="EMBL" id="KAJ4445492.1"/>
    </source>
</evidence>
<evidence type="ECO:0008006" key="6">
    <source>
        <dbReference type="Google" id="ProtNLM"/>
    </source>
</evidence>
<name>A0ABQ8THU7_PERAM</name>
<accession>A0ABQ8THU7</accession>
<dbReference type="SUPFAM" id="SSF51735">
    <property type="entry name" value="NAD(P)-binding Rossmann-fold domains"/>
    <property type="match status" value="1"/>
</dbReference>
<dbReference type="PANTHER" id="PTHR43115:SF4">
    <property type="entry name" value="DEHYDROGENASE_REDUCTASE SDR FAMILY MEMBER 11"/>
    <property type="match status" value="1"/>
</dbReference>
<dbReference type="EMBL" id="JAJSOF020000011">
    <property type="protein sequence ID" value="KAJ4445492.1"/>
    <property type="molecule type" value="Genomic_DNA"/>
</dbReference>
<dbReference type="PANTHER" id="PTHR43115">
    <property type="entry name" value="DEHYDROGENASE/REDUCTASE SDR FAMILY MEMBER 11"/>
    <property type="match status" value="1"/>
</dbReference>
<dbReference type="Proteomes" id="UP001148838">
    <property type="component" value="Unassembled WGS sequence"/>
</dbReference>
<evidence type="ECO:0000256" key="2">
    <source>
        <dbReference type="ARBA" id="ARBA00023002"/>
    </source>
</evidence>
<sequence length="216" mass="23406">YVLWVQALSASLQSAPGQLYPVKADLTLENEVSSVFRWVKSNLGGVDILVNSAGTASANSLVVLRPMSMKLIVADGPIENWRYILELNILGLSICTKEALQSMKERNVDDGHIVHINSVSGHIVPPVSDPVFMYAASKAANVSLTEGLRRELVQMNSKIRVTSISPGMVRTDLAEASGLTDPYEDNPYLEPQDVADAVLYALGTPPHVQVSCNTEM</sequence>
<dbReference type="Pfam" id="PF00106">
    <property type="entry name" value="adh_short"/>
    <property type="match status" value="1"/>
</dbReference>
<keyword evidence="5" id="KW-1185">Reference proteome</keyword>
<comment type="caution">
    <text evidence="4">The sequence shown here is derived from an EMBL/GenBank/DDBJ whole genome shotgun (WGS) entry which is preliminary data.</text>
</comment>
<protein>
    <recommendedName>
        <fullName evidence="6">Dehydrogenase/reductase SDR family member 11</fullName>
    </recommendedName>
</protein>
<evidence type="ECO:0000256" key="3">
    <source>
        <dbReference type="RuleBase" id="RU000363"/>
    </source>
</evidence>
<gene>
    <name evidence="4" type="ORF">ANN_07300</name>
</gene>
<feature type="non-terminal residue" evidence="4">
    <location>
        <position position="1"/>
    </location>
</feature>
<dbReference type="InterPro" id="IPR036291">
    <property type="entry name" value="NAD(P)-bd_dom_sf"/>
</dbReference>
<dbReference type="PRINTS" id="PR00080">
    <property type="entry name" value="SDRFAMILY"/>
</dbReference>
<dbReference type="InterPro" id="IPR002347">
    <property type="entry name" value="SDR_fam"/>
</dbReference>